<protein>
    <submittedName>
        <fullName evidence="2">Uncharacterized protein</fullName>
    </submittedName>
</protein>
<evidence type="ECO:0000313" key="2">
    <source>
        <dbReference type="EMBL" id="KAL2716089.1"/>
    </source>
</evidence>
<dbReference type="Proteomes" id="UP001607302">
    <property type="component" value="Unassembled WGS sequence"/>
</dbReference>
<feature type="non-terminal residue" evidence="2">
    <location>
        <position position="260"/>
    </location>
</feature>
<accession>A0ABD2A646</accession>
<comment type="caution">
    <text evidence="2">The sequence shown here is derived from an EMBL/GenBank/DDBJ whole genome shotgun (WGS) entry which is preliminary data.</text>
</comment>
<gene>
    <name evidence="2" type="ORF">V1478_013765</name>
</gene>
<feature type="region of interest" description="Disordered" evidence="1">
    <location>
        <begin position="228"/>
        <end position="260"/>
    </location>
</feature>
<organism evidence="2 3">
    <name type="scientific">Vespula squamosa</name>
    <name type="common">Southern yellow jacket</name>
    <name type="synonym">Wasp</name>
    <dbReference type="NCBI Taxonomy" id="30214"/>
    <lineage>
        <taxon>Eukaryota</taxon>
        <taxon>Metazoa</taxon>
        <taxon>Ecdysozoa</taxon>
        <taxon>Arthropoda</taxon>
        <taxon>Hexapoda</taxon>
        <taxon>Insecta</taxon>
        <taxon>Pterygota</taxon>
        <taxon>Neoptera</taxon>
        <taxon>Endopterygota</taxon>
        <taxon>Hymenoptera</taxon>
        <taxon>Apocrita</taxon>
        <taxon>Aculeata</taxon>
        <taxon>Vespoidea</taxon>
        <taxon>Vespidae</taxon>
        <taxon>Vespinae</taxon>
        <taxon>Vespula</taxon>
    </lineage>
</organism>
<evidence type="ECO:0000256" key="1">
    <source>
        <dbReference type="SAM" id="MobiDB-lite"/>
    </source>
</evidence>
<sequence length="260" mass="28838">MAHTCRRAGNEQAAMAQRRLHRVIFAILADQRQKALASLSPCNANAVGPGGKKDTGILRNTGILSVTRNKLGRLVDWLSPSIEASGRLTGFGKCSRFVRSEPFELTRPITVPAGATCSKISWATRHSCFLASDSRYLTSLRPFFSLISSEKQGKPSSLKILAAVRDTEMTLDSRLLFLYKKGHARKEESGEVKKAINYFSSKSKDIVFLSRTTDNRLGTPNYVIISQQQQQQQQQQQHEQEQKAPALAPALTTTRCYPPS</sequence>
<dbReference type="EMBL" id="JAUDFV010000154">
    <property type="protein sequence ID" value="KAL2716089.1"/>
    <property type="molecule type" value="Genomic_DNA"/>
</dbReference>
<proteinExistence type="predicted"/>
<reference evidence="2 3" key="1">
    <citation type="journal article" date="2024" name="Ann. Entomol. Soc. Am.">
        <title>Genomic analyses of the southern and eastern yellowjacket wasps (Hymenoptera: Vespidae) reveal evolutionary signatures of social life.</title>
        <authorList>
            <person name="Catto M.A."/>
            <person name="Caine P.B."/>
            <person name="Orr S.E."/>
            <person name="Hunt B.G."/>
            <person name="Goodisman M.A.D."/>
        </authorList>
    </citation>
    <scope>NUCLEOTIDE SEQUENCE [LARGE SCALE GENOMIC DNA]</scope>
    <source>
        <strain evidence="2">233</strain>
        <tissue evidence="2">Head and thorax</tissue>
    </source>
</reference>
<feature type="compositionally biased region" description="Low complexity" evidence="1">
    <location>
        <begin position="244"/>
        <end position="254"/>
    </location>
</feature>
<name>A0ABD2A646_VESSQ</name>
<keyword evidence="3" id="KW-1185">Reference proteome</keyword>
<dbReference type="AlphaFoldDB" id="A0ABD2A646"/>
<feature type="compositionally biased region" description="Low complexity" evidence="1">
    <location>
        <begin position="228"/>
        <end position="237"/>
    </location>
</feature>
<evidence type="ECO:0000313" key="3">
    <source>
        <dbReference type="Proteomes" id="UP001607302"/>
    </source>
</evidence>